<dbReference type="EMBL" id="CP073041">
    <property type="protein sequence ID" value="UXE58950.1"/>
    <property type="molecule type" value="Genomic_DNA"/>
</dbReference>
<protein>
    <submittedName>
        <fullName evidence="2">IS200/IS605 family transposase</fullName>
    </submittedName>
</protein>
<dbReference type="InterPro" id="IPR002686">
    <property type="entry name" value="Transposase_17"/>
</dbReference>
<dbReference type="PANTHER" id="PTHR33360">
    <property type="entry name" value="TRANSPOSASE FOR INSERTION SEQUENCE ELEMENT IS200"/>
    <property type="match status" value="1"/>
</dbReference>
<dbReference type="AlphaFoldDB" id="A0A977KV79"/>
<evidence type="ECO:0000313" key="2">
    <source>
        <dbReference type="EMBL" id="UXE58950.1"/>
    </source>
</evidence>
<dbReference type="InterPro" id="IPR036515">
    <property type="entry name" value="Transposase_17_sf"/>
</dbReference>
<dbReference type="NCBIfam" id="NF033573">
    <property type="entry name" value="transpos_IS200"/>
    <property type="match status" value="1"/>
</dbReference>
<proteinExistence type="predicted"/>
<gene>
    <name evidence="2" type="primary">tnpA</name>
    <name evidence="3" type="ORF">KA717_10080</name>
    <name evidence="2" type="ORF">KA717_23510</name>
</gene>
<evidence type="ECO:0000259" key="1">
    <source>
        <dbReference type="SMART" id="SM01321"/>
    </source>
</evidence>
<dbReference type="Pfam" id="PF01797">
    <property type="entry name" value="Y1_Tnp"/>
    <property type="match status" value="1"/>
</dbReference>
<dbReference type="EMBL" id="CP073041">
    <property type="protein sequence ID" value="UXE62990.1"/>
    <property type="molecule type" value="Genomic_DNA"/>
</dbReference>
<dbReference type="KEGG" id="wna:KA717_23510"/>
<name>A0A977KV79_9CYAN</name>
<dbReference type="Gene3D" id="3.30.70.1290">
    <property type="entry name" value="Transposase IS200-like"/>
    <property type="match status" value="1"/>
</dbReference>
<organism evidence="2">
    <name type="scientific">Woronichinia naegeliana WA131</name>
    <dbReference type="NCBI Taxonomy" id="2824559"/>
    <lineage>
        <taxon>Bacteria</taxon>
        <taxon>Bacillati</taxon>
        <taxon>Cyanobacteriota</taxon>
        <taxon>Cyanophyceae</taxon>
        <taxon>Synechococcales</taxon>
        <taxon>Coelosphaeriaceae</taxon>
        <taxon>Woronichinia</taxon>
    </lineage>
</organism>
<sequence>MTTQLRRERHSVSSLKVHLVCVTKYRRAILTLESLAVIEKSFGEVAKKMDFQILEFNGESDHVHALIEFLPKLSISQMVNALKGVSSRRYGQSGFQKPYGKEARWSPSYFVSSVGGAPLEVLKQYIQNQLKPS</sequence>
<dbReference type="SUPFAM" id="SSF143422">
    <property type="entry name" value="Transposase IS200-like"/>
    <property type="match status" value="1"/>
</dbReference>
<dbReference type="GO" id="GO:0006313">
    <property type="term" value="P:DNA transposition"/>
    <property type="evidence" value="ECO:0007669"/>
    <property type="project" value="InterPro"/>
</dbReference>
<reference evidence="2" key="1">
    <citation type="submission" date="2021-04" db="EMBL/GenBank/DDBJ databases">
        <title>Genome sequence of Woronichinia naegeliana from Washington state freshwater lake bloom.</title>
        <authorList>
            <person name="Dreher T.W."/>
        </authorList>
    </citation>
    <scope>NUCLEOTIDE SEQUENCE</scope>
    <source>
        <strain evidence="2">WA131</strain>
    </source>
</reference>
<feature type="domain" description="Transposase IS200-like" evidence="1">
    <location>
        <begin position="12"/>
        <end position="129"/>
    </location>
</feature>
<dbReference type="KEGG" id="wna:KA717_10080"/>
<dbReference type="SMART" id="SM01321">
    <property type="entry name" value="Y1_Tnp"/>
    <property type="match status" value="1"/>
</dbReference>
<dbReference type="GO" id="GO:0004803">
    <property type="term" value="F:transposase activity"/>
    <property type="evidence" value="ECO:0007669"/>
    <property type="project" value="InterPro"/>
</dbReference>
<dbReference type="PANTHER" id="PTHR33360:SF2">
    <property type="entry name" value="TRANSPOSASE FOR INSERTION SEQUENCE ELEMENT IS200"/>
    <property type="match status" value="1"/>
</dbReference>
<accession>A0A977KV79</accession>
<dbReference type="GO" id="GO:0003677">
    <property type="term" value="F:DNA binding"/>
    <property type="evidence" value="ECO:0007669"/>
    <property type="project" value="InterPro"/>
</dbReference>
<dbReference type="Proteomes" id="UP001065613">
    <property type="component" value="Chromosome"/>
</dbReference>
<evidence type="ECO:0000313" key="3">
    <source>
        <dbReference type="EMBL" id="UXE62990.1"/>
    </source>
</evidence>